<organism evidence="3 4">
    <name type="scientific">Penicilliopsis zonata CBS 506.65</name>
    <dbReference type="NCBI Taxonomy" id="1073090"/>
    <lineage>
        <taxon>Eukaryota</taxon>
        <taxon>Fungi</taxon>
        <taxon>Dikarya</taxon>
        <taxon>Ascomycota</taxon>
        <taxon>Pezizomycotina</taxon>
        <taxon>Eurotiomycetes</taxon>
        <taxon>Eurotiomycetidae</taxon>
        <taxon>Eurotiales</taxon>
        <taxon>Aspergillaceae</taxon>
        <taxon>Penicilliopsis</taxon>
    </lineage>
</organism>
<protein>
    <recommendedName>
        <fullName evidence="5">Actin-like ATPase domain-containing protein</fullName>
    </recommendedName>
</protein>
<dbReference type="OrthoDB" id="2963168at2759"/>
<evidence type="ECO:0000256" key="1">
    <source>
        <dbReference type="ARBA" id="ARBA00022741"/>
    </source>
</evidence>
<evidence type="ECO:0000313" key="3">
    <source>
        <dbReference type="EMBL" id="OJJ46617.1"/>
    </source>
</evidence>
<dbReference type="InterPro" id="IPR013126">
    <property type="entry name" value="Hsp_70_fam"/>
</dbReference>
<dbReference type="Gene3D" id="3.30.420.40">
    <property type="match status" value="2"/>
</dbReference>
<proteinExistence type="predicted"/>
<dbReference type="RefSeq" id="XP_022581127.1">
    <property type="nucleotide sequence ID" value="XM_022730543.1"/>
</dbReference>
<name>A0A1L9SHL3_9EURO</name>
<dbReference type="Proteomes" id="UP000184188">
    <property type="component" value="Unassembled WGS sequence"/>
</dbReference>
<gene>
    <name evidence="3" type="ORF">ASPZODRAFT_96949</name>
</gene>
<evidence type="ECO:0000256" key="2">
    <source>
        <dbReference type="ARBA" id="ARBA00022840"/>
    </source>
</evidence>
<dbReference type="SUPFAM" id="SSF53067">
    <property type="entry name" value="Actin-like ATPase domain"/>
    <property type="match status" value="2"/>
</dbReference>
<accession>A0A1L9SHL3</accession>
<dbReference type="GO" id="GO:0005524">
    <property type="term" value="F:ATP binding"/>
    <property type="evidence" value="ECO:0007669"/>
    <property type="project" value="UniProtKB-KW"/>
</dbReference>
<evidence type="ECO:0000313" key="4">
    <source>
        <dbReference type="Proteomes" id="UP000184188"/>
    </source>
</evidence>
<dbReference type="PANTHER" id="PTHR14187">
    <property type="entry name" value="ALPHA KINASE/ELONGATION FACTOR 2 KINASE"/>
    <property type="match status" value="1"/>
</dbReference>
<dbReference type="EMBL" id="KV878342">
    <property type="protein sequence ID" value="OJJ46617.1"/>
    <property type="molecule type" value="Genomic_DNA"/>
</dbReference>
<dbReference type="GO" id="GO:0140662">
    <property type="term" value="F:ATP-dependent protein folding chaperone"/>
    <property type="evidence" value="ECO:0007669"/>
    <property type="project" value="InterPro"/>
</dbReference>
<dbReference type="VEuPathDB" id="FungiDB:ASPZODRAFT_96949"/>
<evidence type="ECO:0008006" key="5">
    <source>
        <dbReference type="Google" id="ProtNLM"/>
    </source>
</evidence>
<dbReference type="Gene3D" id="3.90.640.10">
    <property type="entry name" value="Actin, Chain A, domain 4"/>
    <property type="match status" value="1"/>
</dbReference>
<dbReference type="Pfam" id="PF00012">
    <property type="entry name" value="HSP70"/>
    <property type="match status" value="1"/>
</dbReference>
<keyword evidence="2" id="KW-0067">ATP-binding</keyword>
<dbReference type="GeneID" id="34617007"/>
<reference evidence="4" key="1">
    <citation type="journal article" date="2017" name="Genome Biol.">
        <title>Comparative genomics reveals high biological diversity and specific adaptations in the industrially and medically important fungal genus Aspergillus.</title>
        <authorList>
            <person name="de Vries R.P."/>
            <person name="Riley R."/>
            <person name="Wiebenga A."/>
            <person name="Aguilar-Osorio G."/>
            <person name="Amillis S."/>
            <person name="Uchima C.A."/>
            <person name="Anderluh G."/>
            <person name="Asadollahi M."/>
            <person name="Askin M."/>
            <person name="Barry K."/>
            <person name="Battaglia E."/>
            <person name="Bayram O."/>
            <person name="Benocci T."/>
            <person name="Braus-Stromeyer S.A."/>
            <person name="Caldana C."/>
            <person name="Canovas D."/>
            <person name="Cerqueira G.C."/>
            <person name="Chen F."/>
            <person name="Chen W."/>
            <person name="Choi C."/>
            <person name="Clum A."/>
            <person name="Dos Santos R.A."/>
            <person name="Damasio A.R."/>
            <person name="Diallinas G."/>
            <person name="Emri T."/>
            <person name="Fekete E."/>
            <person name="Flipphi M."/>
            <person name="Freyberg S."/>
            <person name="Gallo A."/>
            <person name="Gournas C."/>
            <person name="Habgood R."/>
            <person name="Hainaut M."/>
            <person name="Harispe M.L."/>
            <person name="Henrissat B."/>
            <person name="Hilden K.S."/>
            <person name="Hope R."/>
            <person name="Hossain A."/>
            <person name="Karabika E."/>
            <person name="Karaffa L."/>
            <person name="Karanyi Z."/>
            <person name="Krasevec N."/>
            <person name="Kuo A."/>
            <person name="Kusch H."/>
            <person name="LaButti K."/>
            <person name="Lagendijk E.L."/>
            <person name="Lapidus A."/>
            <person name="Levasseur A."/>
            <person name="Lindquist E."/>
            <person name="Lipzen A."/>
            <person name="Logrieco A.F."/>
            <person name="MacCabe A."/>
            <person name="Maekelae M.R."/>
            <person name="Malavazi I."/>
            <person name="Melin P."/>
            <person name="Meyer V."/>
            <person name="Mielnichuk N."/>
            <person name="Miskei M."/>
            <person name="Molnar A.P."/>
            <person name="Mule G."/>
            <person name="Ngan C.Y."/>
            <person name="Orejas M."/>
            <person name="Orosz E."/>
            <person name="Ouedraogo J.P."/>
            <person name="Overkamp K.M."/>
            <person name="Park H.-S."/>
            <person name="Perrone G."/>
            <person name="Piumi F."/>
            <person name="Punt P.J."/>
            <person name="Ram A.F."/>
            <person name="Ramon A."/>
            <person name="Rauscher S."/>
            <person name="Record E."/>
            <person name="Riano-Pachon D.M."/>
            <person name="Robert V."/>
            <person name="Roehrig J."/>
            <person name="Ruller R."/>
            <person name="Salamov A."/>
            <person name="Salih N.S."/>
            <person name="Samson R.A."/>
            <person name="Sandor E."/>
            <person name="Sanguinetti M."/>
            <person name="Schuetze T."/>
            <person name="Sepcic K."/>
            <person name="Shelest E."/>
            <person name="Sherlock G."/>
            <person name="Sophianopoulou V."/>
            <person name="Squina F.M."/>
            <person name="Sun H."/>
            <person name="Susca A."/>
            <person name="Todd R.B."/>
            <person name="Tsang A."/>
            <person name="Unkles S.E."/>
            <person name="van de Wiele N."/>
            <person name="van Rossen-Uffink D."/>
            <person name="Oliveira J.V."/>
            <person name="Vesth T.C."/>
            <person name="Visser J."/>
            <person name="Yu J.-H."/>
            <person name="Zhou M."/>
            <person name="Andersen M.R."/>
            <person name="Archer D.B."/>
            <person name="Baker S.E."/>
            <person name="Benoit I."/>
            <person name="Brakhage A.A."/>
            <person name="Braus G.H."/>
            <person name="Fischer R."/>
            <person name="Frisvad J.C."/>
            <person name="Goldman G.H."/>
            <person name="Houbraken J."/>
            <person name="Oakley B."/>
            <person name="Pocsi I."/>
            <person name="Scazzocchio C."/>
            <person name="Seiboth B."/>
            <person name="vanKuyk P.A."/>
            <person name="Wortman J."/>
            <person name="Dyer P.S."/>
            <person name="Grigoriev I.V."/>
        </authorList>
    </citation>
    <scope>NUCLEOTIDE SEQUENCE [LARGE SCALE GENOMIC DNA]</scope>
    <source>
        <strain evidence="4">CBS 506.65</strain>
    </source>
</reference>
<keyword evidence="4" id="KW-1185">Reference proteome</keyword>
<dbReference type="InterPro" id="IPR043129">
    <property type="entry name" value="ATPase_NBD"/>
</dbReference>
<sequence length="576" mass="64890">MKPSSERTIVIAVDFGTTFSGIAWAQTADPESHRVINQWPDVSSSSLGGKSSEKVPSEIAYRYTNSGPESLWGFQIPDCMPRHQWIKLGLVPDRTSGVNSRFSHISTDCRNVQDTPYHAKPEEIVTDYLRSLRSHTIEVLRSKIGKPFETMQLAFVITVPAMWPEAAKAKTLSCAEKAGFGETSKIHIISEPEAAATHAFKVSNPHGLEVGDTIVLCDAGGGTVDLITFSILELQPNLRLKEEAPGNGGLCGGTFLNRKFEELLKARLSSCPGWDRDTLDEALNRFEVAKRSFGGDIRDDFAFPVPGLADDPEKEIKRGRIMLSGREMADIFLPIFQDILELVNEQLETSTQKAKSIFLVGGFGQSPYLRKFLRDNISNDINVIQIVDGWTAVVRGALAKTIASTTSSIPRITVESRVARKHYGMIMSTPFQPHLHEESKKYWDYFHGDHRIQVLYWFIQKGDQIKEGEPIETSWTQKHLESEGPFHSISVQMYELDIPIGAIAPLYFTRKMKKHARLDPNLSQIQKDRIPVVQGKDGENYYKIDFKIHAAYFSAHCEYTLWYEDKDHGYVDVRYS</sequence>
<dbReference type="PANTHER" id="PTHR14187:SF82">
    <property type="entry name" value="FAMILY CHAPERONE, PUTATIVE (AFU_ORTHOLOGUE AFUA_7G08575)-RELATED"/>
    <property type="match status" value="1"/>
</dbReference>
<dbReference type="STRING" id="1073090.A0A1L9SHL3"/>
<dbReference type="AlphaFoldDB" id="A0A1L9SHL3"/>
<keyword evidence="1" id="KW-0547">Nucleotide-binding</keyword>
<dbReference type="CDD" id="cd10170">
    <property type="entry name" value="ASKHA_NBD_HSP70"/>
    <property type="match status" value="1"/>
</dbReference>